<accession>A0A2P6RWB6</accession>
<name>A0A2P6RWB6_ROSCH</name>
<proteinExistence type="predicted"/>
<dbReference type="EMBL" id="PDCK01000040">
    <property type="protein sequence ID" value="PRQ50706.1"/>
    <property type="molecule type" value="Genomic_DNA"/>
</dbReference>
<organism evidence="2 3">
    <name type="scientific">Rosa chinensis</name>
    <name type="common">China rose</name>
    <dbReference type="NCBI Taxonomy" id="74649"/>
    <lineage>
        <taxon>Eukaryota</taxon>
        <taxon>Viridiplantae</taxon>
        <taxon>Streptophyta</taxon>
        <taxon>Embryophyta</taxon>
        <taxon>Tracheophyta</taxon>
        <taxon>Spermatophyta</taxon>
        <taxon>Magnoliopsida</taxon>
        <taxon>eudicotyledons</taxon>
        <taxon>Gunneridae</taxon>
        <taxon>Pentapetalae</taxon>
        <taxon>rosids</taxon>
        <taxon>fabids</taxon>
        <taxon>Rosales</taxon>
        <taxon>Rosaceae</taxon>
        <taxon>Rosoideae</taxon>
        <taxon>Rosoideae incertae sedis</taxon>
        <taxon>Rosa</taxon>
    </lineage>
</organism>
<feature type="region of interest" description="Disordered" evidence="1">
    <location>
        <begin position="63"/>
        <end position="83"/>
    </location>
</feature>
<feature type="compositionally biased region" description="Acidic residues" evidence="1">
    <location>
        <begin position="63"/>
        <end position="73"/>
    </location>
</feature>
<reference evidence="2 3" key="1">
    <citation type="journal article" date="2018" name="Nat. Genet.">
        <title>The Rosa genome provides new insights in the design of modern roses.</title>
        <authorList>
            <person name="Bendahmane M."/>
        </authorList>
    </citation>
    <scope>NUCLEOTIDE SEQUENCE [LARGE SCALE GENOMIC DNA]</scope>
    <source>
        <strain evidence="3">cv. Old Blush</strain>
    </source>
</reference>
<dbReference type="Gramene" id="PRQ50706">
    <property type="protein sequence ID" value="PRQ50706"/>
    <property type="gene ID" value="RchiOBHm_Chr2g0136241"/>
</dbReference>
<dbReference type="AlphaFoldDB" id="A0A2P6RWB6"/>
<dbReference type="Proteomes" id="UP000238479">
    <property type="component" value="Chromosome 2"/>
</dbReference>
<gene>
    <name evidence="2" type="ORF">RchiOBHm_Chr2g0136241</name>
</gene>
<keyword evidence="3" id="KW-1185">Reference proteome</keyword>
<feature type="region of interest" description="Disordered" evidence="1">
    <location>
        <begin position="1"/>
        <end position="21"/>
    </location>
</feature>
<evidence type="ECO:0000313" key="2">
    <source>
        <dbReference type="EMBL" id="PRQ50706.1"/>
    </source>
</evidence>
<sequence>MVTLEEFPTTTALDQPQDEFNDSSYVEDEIRDLDESYEEQRNVETCEDYELCCITELEKWEMEDPFDDDEDESYQGGSKDELHANVSQVPETIMLPYEDPKSYETIMEDCLKEESIKASTFGPLLLAHGRPHDSSAPHSSSTHVLPIQATFEFVDHAEMVICEHLKSDKEVILAVIVKLKKRWRQRKRRKEKRSIKSHFSIAPKLPKLLARDHAISLKKLKHLIEPRPKPPDYT</sequence>
<evidence type="ECO:0000256" key="1">
    <source>
        <dbReference type="SAM" id="MobiDB-lite"/>
    </source>
</evidence>
<comment type="caution">
    <text evidence="2">The sequence shown here is derived from an EMBL/GenBank/DDBJ whole genome shotgun (WGS) entry which is preliminary data.</text>
</comment>
<protein>
    <submittedName>
        <fullName evidence="2">Uncharacterized protein</fullName>
    </submittedName>
</protein>
<evidence type="ECO:0000313" key="3">
    <source>
        <dbReference type="Proteomes" id="UP000238479"/>
    </source>
</evidence>